<evidence type="ECO:0000313" key="1">
    <source>
        <dbReference type="EMBL" id="KAH3807158.1"/>
    </source>
</evidence>
<organism evidence="1 2">
    <name type="scientific">Dreissena polymorpha</name>
    <name type="common">Zebra mussel</name>
    <name type="synonym">Mytilus polymorpha</name>
    <dbReference type="NCBI Taxonomy" id="45954"/>
    <lineage>
        <taxon>Eukaryota</taxon>
        <taxon>Metazoa</taxon>
        <taxon>Spiralia</taxon>
        <taxon>Lophotrochozoa</taxon>
        <taxon>Mollusca</taxon>
        <taxon>Bivalvia</taxon>
        <taxon>Autobranchia</taxon>
        <taxon>Heteroconchia</taxon>
        <taxon>Euheterodonta</taxon>
        <taxon>Imparidentia</taxon>
        <taxon>Neoheterodontei</taxon>
        <taxon>Myida</taxon>
        <taxon>Dreissenoidea</taxon>
        <taxon>Dreissenidae</taxon>
        <taxon>Dreissena</taxon>
    </lineage>
</organism>
<dbReference type="Proteomes" id="UP000828390">
    <property type="component" value="Unassembled WGS sequence"/>
</dbReference>
<evidence type="ECO:0000313" key="2">
    <source>
        <dbReference type="Proteomes" id="UP000828390"/>
    </source>
</evidence>
<reference evidence="1" key="2">
    <citation type="submission" date="2020-11" db="EMBL/GenBank/DDBJ databases">
        <authorList>
            <person name="McCartney M.A."/>
            <person name="Auch B."/>
            <person name="Kono T."/>
            <person name="Mallez S."/>
            <person name="Becker A."/>
            <person name="Gohl D.M."/>
            <person name="Silverstein K.A.T."/>
            <person name="Koren S."/>
            <person name="Bechman K.B."/>
            <person name="Herman A."/>
            <person name="Abrahante J.E."/>
            <person name="Garbe J."/>
        </authorList>
    </citation>
    <scope>NUCLEOTIDE SEQUENCE</scope>
    <source>
        <strain evidence="1">Duluth1</strain>
        <tissue evidence="1">Whole animal</tissue>
    </source>
</reference>
<keyword evidence="2" id="KW-1185">Reference proteome</keyword>
<reference evidence="1" key="1">
    <citation type="journal article" date="2019" name="bioRxiv">
        <title>The Genome of the Zebra Mussel, Dreissena polymorpha: A Resource for Invasive Species Research.</title>
        <authorList>
            <person name="McCartney M.A."/>
            <person name="Auch B."/>
            <person name="Kono T."/>
            <person name="Mallez S."/>
            <person name="Zhang Y."/>
            <person name="Obille A."/>
            <person name="Becker A."/>
            <person name="Abrahante J.E."/>
            <person name="Garbe J."/>
            <person name="Badalamenti J.P."/>
            <person name="Herman A."/>
            <person name="Mangelson H."/>
            <person name="Liachko I."/>
            <person name="Sullivan S."/>
            <person name="Sone E.D."/>
            <person name="Koren S."/>
            <person name="Silverstein K.A.T."/>
            <person name="Beckman K.B."/>
            <person name="Gohl D.M."/>
        </authorList>
    </citation>
    <scope>NUCLEOTIDE SEQUENCE</scope>
    <source>
        <strain evidence="1">Duluth1</strain>
        <tissue evidence="1">Whole animal</tissue>
    </source>
</reference>
<proteinExistence type="predicted"/>
<dbReference type="EMBL" id="JAIWYP010000006">
    <property type="protein sequence ID" value="KAH3807158.1"/>
    <property type="molecule type" value="Genomic_DNA"/>
</dbReference>
<dbReference type="AlphaFoldDB" id="A0A9D4FY81"/>
<protein>
    <submittedName>
        <fullName evidence="1">Uncharacterized protein</fullName>
    </submittedName>
</protein>
<name>A0A9D4FY81_DREPO</name>
<gene>
    <name evidence="1" type="ORF">DPMN_135491</name>
</gene>
<sequence>MRPLVLLSSLNGRKTAVSRLTSVVGQMPEVHSVFCHFCMMTLMLMKKWTSLKMQKMKLRWEITGIM</sequence>
<accession>A0A9D4FY81</accession>
<comment type="caution">
    <text evidence="1">The sequence shown here is derived from an EMBL/GenBank/DDBJ whole genome shotgun (WGS) entry which is preliminary data.</text>
</comment>